<accession>A0A9P6Q0C4</accession>
<feature type="transmembrane region" description="Helical" evidence="6">
    <location>
        <begin position="45"/>
        <end position="66"/>
    </location>
</feature>
<comment type="function">
    <text evidence="6">Interacts with target proteins during translocation into the lumen of the endoplasmic reticulum. Protects unfolded target proteins against degradation and facilitate correct glycosylation.</text>
</comment>
<reference evidence="8" key="1">
    <citation type="journal article" date="2020" name="Fungal Divers.">
        <title>Resolving the Mortierellaceae phylogeny through synthesis of multi-gene phylogenetics and phylogenomics.</title>
        <authorList>
            <person name="Vandepol N."/>
            <person name="Liber J."/>
            <person name="Desiro A."/>
            <person name="Na H."/>
            <person name="Kennedy M."/>
            <person name="Barry K."/>
            <person name="Grigoriev I.V."/>
            <person name="Miller A.N."/>
            <person name="O'Donnell K."/>
            <person name="Stajich J.E."/>
            <person name="Bonito G."/>
        </authorList>
    </citation>
    <scope>NUCLEOTIDE SEQUENCE</scope>
    <source>
        <strain evidence="8">BC1065</strain>
    </source>
</reference>
<evidence type="ECO:0000256" key="7">
    <source>
        <dbReference type="SAM" id="MobiDB-lite"/>
    </source>
</evidence>
<proteinExistence type="inferred from homology"/>
<keyword evidence="2 6" id="KW-0812">Transmembrane</keyword>
<evidence type="ECO:0000256" key="4">
    <source>
        <dbReference type="ARBA" id="ARBA00022989"/>
    </source>
</evidence>
<evidence type="ECO:0000313" key="8">
    <source>
        <dbReference type="EMBL" id="KAG0257900.1"/>
    </source>
</evidence>
<dbReference type="InterPro" id="IPR010580">
    <property type="entry name" value="ER_stress-assoc"/>
</dbReference>
<name>A0A9P6Q0C4_9FUNG</name>
<dbReference type="OrthoDB" id="16679at2759"/>
<dbReference type="AlphaFoldDB" id="A0A9P6Q0C4"/>
<keyword evidence="9" id="KW-1185">Reference proteome</keyword>
<evidence type="ECO:0000256" key="6">
    <source>
        <dbReference type="RuleBase" id="RU364120"/>
    </source>
</evidence>
<gene>
    <name evidence="8" type="ORF">DFQ27_004898</name>
</gene>
<organism evidence="8 9">
    <name type="scientific">Actinomortierella ambigua</name>
    <dbReference type="NCBI Taxonomy" id="1343610"/>
    <lineage>
        <taxon>Eukaryota</taxon>
        <taxon>Fungi</taxon>
        <taxon>Fungi incertae sedis</taxon>
        <taxon>Mucoromycota</taxon>
        <taxon>Mortierellomycotina</taxon>
        <taxon>Mortierellomycetes</taxon>
        <taxon>Mortierellales</taxon>
        <taxon>Mortierellaceae</taxon>
        <taxon>Actinomortierella</taxon>
    </lineage>
</organism>
<feature type="region of interest" description="Disordered" evidence="7">
    <location>
        <begin position="1"/>
        <end position="35"/>
    </location>
</feature>
<evidence type="ECO:0000313" key="9">
    <source>
        <dbReference type="Proteomes" id="UP000807716"/>
    </source>
</evidence>
<keyword evidence="5 6" id="KW-0472">Membrane</keyword>
<comment type="caution">
    <text evidence="8">The sequence shown here is derived from an EMBL/GenBank/DDBJ whole genome shotgun (WGS) entry which is preliminary data.</text>
</comment>
<dbReference type="GO" id="GO:0005789">
    <property type="term" value="C:endoplasmic reticulum membrane"/>
    <property type="evidence" value="ECO:0007669"/>
    <property type="project" value="UniProtKB-SubCell"/>
</dbReference>
<keyword evidence="4 6" id="KW-1133">Transmembrane helix</keyword>
<evidence type="ECO:0000256" key="5">
    <source>
        <dbReference type="ARBA" id="ARBA00023136"/>
    </source>
</evidence>
<evidence type="ECO:0000256" key="2">
    <source>
        <dbReference type="ARBA" id="ARBA00022692"/>
    </source>
</evidence>
<sequence length="78" mass="8460">MTSATSPTIRARNAKYQGNVTKRGTGTTKKTSATTTKAPAIDPRVAYFLLVLMSGGAIFQVLYLIFGSRLFPDPMDMD</sequence>
<comment type="subcellular location">
    <subcellularLocation>
        <location evidence="6">Membrane</location>
        <topology evidence="6">Single-pass membrane protein</topology>
    </subcellularLocation>
    <subcellularLocation>
        <location evidence="6">Endoplasmic reticulum membrane</location>
        <topology evidence="6">Single-pass membrane protein</topology>
    </subcellularLocation>
</comment>
<protein>
    <recommendedName>
        <fullName evidence="6">Stress-associated endoplasmic reticulum protein</fullName>
    </recommendedName>
</protein>
<dbReference type="Pfam" id="PF06624">
    <property type="entry name" value="RAMP4"/>
    <property type="match status" value="1"/>
</dbReference>
<evidence type="ECO:0000256" key="1">
    <source>
        <dbReference type="ARBA" id="ARBA00005500"/>
    </source>
</evidence>
<evidence type="ECO:0000256" key="3">
    <source>
        <dbReference type="ARBA" id="ARBA00022824"/>
    </source>
</evidence>
<dbReference type="Proteomes" id="UP000807716">
    <property type="component" value="Unassembled WGS sequence"/>
</dbReference>
<keyword evidence="3 6" id="KW-0256">Endoplasmic reticulum</keyword>
<comment type="similarity">
    <text evidence="1 6">Belongs to the RAMP4 family.</text>
</comment>
<dbReference type="EMBL" id="JAAAJB010000343">
    <property type="protein sequence ID" value="KAG0257900.1"/>
    <property type="molecule type" value="Genomic_DNA"/>
</dbReference>
<feature type="compositionally biased region" description="Low complexity" evidence="7">
    <location>
        <begin position="21"/>
        <end position="35"/>
    </location>
</feature>